<name>A0A5D3FSM1_9ACTN</name>
<keyword evidence="3" id="KW-1185">Reference proteome</keyword>
<dbReference type="InterPro" id="IPR036397">
    <property type="entry name" value="RNaseH_sf"/>
</dbReference>
<accession>A0A5D3FSM1</accession>
<dbReference type="GO" id="GO:0006139">
    <property type="term" value="P:nucleobase-containing compound metabolic process"/>
    <property type="evidence" value="ECO:0007669"/>
    <property type="project" value="InterPro"/>
</dbReference>
<dbReference type="GO" id="GO:0008408">
    <property type="term" value="F:3'-5' exonuclease activity"/>
    <property type="evidence" value="ECO:0007669"/>
    <property type="project" value="InterPro"/>
</dbReference>
<evidence type="ECO:0000313" key="2">
    <source>
        <dbReference type="EMBL" id="TYK50740.1"/>
    </source>
</evidence>
<dbReference type="InterPro" id="IPR002562">
    <property type="entry name" value="3'-5'_exonuclease_dom"/>
</dbReference>
<feature type="domain" description="3'-5' exonuclease" evidence="1">
    <location>
        <begin position="22"/>
        <end position="194"/>
    </location>
</feature>
<dbReference type="AlphaFoldDB" id="A0A5D3FSM1"/>
<dbReference type="SMART" id="SM00474">
    <property type="entry name" value="35EXOc"/>
    <property type="match status" value="1"/>
</dbReference>
<gene>
    <name evidence="2" type="ORF">FXF68_09665</name>
</gene>
<sequence length="226" mass="25613">MTWKEYWPEMRRKYIREQAVEDVQLLSGDLTPEVYARLSASREVAWDIETDGLDPLAASIGTCQLHARGIGTYIVARVSEGSPQLLARLLSDEDVRKVFHHAPFDLSFMSAAWSVSPNNVACTKIAAKILRPTAPSEEYSLKYLMSQHFGVKLEKHMRFSDWMADALSDAQVQYAARDVLKLLDLHDLLVEMLKADGVYEIYEKCCAFLPVHAQLKVRGCPDPFSY</sequence>
<organism evidence="2 3">
    <name type="scientific">Actinomadura decatromicini</name>
    <dbReference type="NCBI Taxonomy" id="2604572"/>
    <lineage>
        <taxon>Bacteria</taxon>
        <taxon>Bacillati</taxon>
        <taxon>Actinomycetota</taxon>
        <taxon>Actinomycetes</taxon>
        <taxon>Streptosporangiales</taxon>
        <taxon>Thermomonosporaceae</taxon>
        <taxon>Actinomadura</taxon>
    </lineage>
</organism>
<dbReference type="PANTHER" id="PTHR47649:SF1">
    <property type="entry name" value="RIBONUCLEASE D"/>
    <property type="match status" value="1"/>
</dbReference>
<dbReference type="SUPFAM" id="SSF53098">
    <property type="entry name" value="Ribonuclease H-like"/>
    <property type="match status" value="1"/>
</dbReference>
<dbReference type="Pfam" id="PF01612">
    <property type="entry name" value="DNA_pol_A_exo1"/>
    <property type="match status" value="1"/>
</dbReference>
<dbReference type="Gene3D" id="3.30.420.10">
    <property type="entry name" value="Ribonuclease H-like superfamily/Ribonuclease H"/>
    <property type="match status" value="1"/>
</dbReference>
<reference evidence="2 3" key="1">
    <citation type="submission" date="2019-08" db="EMBL/GenBank/DDBJ databases">
        <title>Actinomadura sp. nov. CYP1-5 isolated from mountain soil.</title>
        <authorList>
            <person name="Songsumanus A."/>
            <person name="Kuncharoen N."/>
            <person name="Kudo T."/>
            <person name="Yuki M."/>
            <person name="Igarashi Y."/>
            <person name="Tanasupawat S."/>
        </authorList>
    </citation>
    <scope>NUCLEOTIDE SEQUENCE [LARGE SCALE GENOMIC DNA]</scope>
    <source>
        <strain evidence="2 3">CYP1-5</strain>
    </source>
</reference>
<evidence type="ECO:0000313" key="3">
    <source>
        <dbReference type="Proteomes" id="UP000323505"/>
    </source>
</evidence>
<dbReference type="GO" id="GO:0003676">
    <property type="term" value="F:nucleic acid binding"/>
    <property type="evidence" value="ECO:0007669"/>
    <property type="project" value="InterPro"/>
</dbReference>
<dbReference type="PANTHER" id="PTHR47649">
    <property type="entry name" value="RIBONUCLEASE D"/>
    <property type="match status" value="1"/>
</dbReference>
<dbReference type="RefSeq" id="WP_148758586.1">
    <property type="nucleotide sequence ID" value="NZ_VSRQ01000002.1"/>
</dbReference>
<dbReference type="Proteomes" id="UP000323505">
    <property type="component" value="Unassembled WGS sequence"/>
</dbReference>
<dbReference type="InterPro" id="IPR012337">
    <property type="entry name" value="RNaseH-like_sf"/>
</dbReference>
<evidence type="ECO:0000259" key="1">
    <source>
        <dbReference type="SMART" id="SM00474"/>
    </source>
</evidence>
<dbReference type="EMBL" id="VSRQ01000002">
    <property type="protein sequence ID" value="TYK50740.1"/>
    <property type="molecule type" value="Genomic_DNA"/>
</dbReference>
<protein>
    <submittedName>
        <fullName evidence="2">Ribonuclease D</fullName>
    </submittedName>
</protein>
<comment type="caution">
    <text evidence="2">The sequence shown here is derived from an EMBL/GenBank/DDBJ whole genome shotgun (WGS) entry which is preliminary data.</text>
</comment>
<dbReference type="InterPro" id="IPR051086">
    <property type="entry name" value="RNase_D-like"/>
</dbReference>
<proteinExistence type="predicted"/>